<dbReference type="CDD" id="cd07560">
    <property type="entry name" value="Peptidase_S41_CPP"/>
    <property type="match status" value="1"/>
</dbReference>
<protein>
    <submittedName>
        <fullName evidence="7">Carboxyl-terminal processing protease</fullName>
    </submittedName>
</protein>
<reference evidence="7" key="1">
    <citation type="journal article" date="2016" name="Genome Announc.">
        <title>Draft Genome Sequence of the Syntrophic Lactate-Degrading Bacterium Tepidanaerobacter syntrophicus JLT.</title>
        <authorList>
            <person name="Matsuura N."/>
            <person name="Ohashi A."/>
            <person name="Tourlousse D.M."/>
            <person name="Sekiguchi Y."/>
        </authorList>
    </citation>
    <scope>NUCLEOTIDE SEQUENCE [LARGE SCALE GENOMIC DNA]</scope>
    <source>
        <strain evidence="7">JL</strain>
    </source>
</reference>
<dbReference type="PROSITE" id="PS50106">
    <property type="entry name" value="PDZ"/>
    <property type="match status" value="1"/>
</dbReference>
<evidence type="ECO:0000256" key="1">
    <source>
        <dbReference type="ARBA" id="ARBA00009179"/>
    </source>
</evidence>
<evidence type="ECO:0000259" key="6">
    <source>
        <dbReference type="PROSITE" id="PS50106"/>
    </source>
</evidence>
<dbReference type="OrthoDB" id="9812068at2"/>
<dbReference type="InterPro" id="IPR041489">
    <property type="entry name" value="PDZ_6"/>
</dbReference>
<dbReference type="Gene3D" id="3.90.226.10">
    <property type="entry name" value="2-enoyl-CoA Hydratase, Chain A, domain 1"/>
    <property type="match status" value="1"/>
</dbReference>
<dbReference type="GO" id="GO:0007165">
    <property type="term" value="P:signal transduction"/>
    <property type="evidence" value="ECO:0007669"/>
    <property type="project" value="TreeGrafter"/>
</dbReference>
<dbReference type="Pfam" id="PF03572">
    <property type="entry name" value="Peptidase_S41"/>
    <property type="match status" value="1"/>
</dbReference>
<keyword evidence="3 5" id="KW-0378">Hydrolase</keyword>
<dbReference type="Gene3D" id="3.30.750.44">
    <property type="match status" value="1"/>
</dbReference>
<feature type="domain" description="PDZ" evidence="6">
    <location>
        <begin position="112"/>
        <end position="178"/>
    </location>
</feature>
<dbReference type="InterPro" id="IPR055210">
    <property type="entry name" value="CtpA/B_N"/>
</dbReference>
<keyword evidence="2 5" id="KW-0645">Protease</keyword>
<keyword evidence="8" id="KW-1185">Reference proteome</keyword>
<dbReference type="SUPFAM" id="SSF52096">
    <property type="entry name" value="ClpP/crotonase"/>
    <property type="match status" value="1"/>
</dbReference>
<dbReference type="GO" id="GO:0006508">
    <property type="term" value="P:proteolysis"/>
    <property type="evidence" value="ECO:0007669"/>
    <property type="project" value="UniProtKB-KW"/>
</dbReference>
<gene>
    <name evidence="7" type="ORF">TSYNT_921</name>
</gene>
<dbReference type="GO" id="GO:0008236">
    <property type="term" value="F:serine-type peptidase activity"/>
    <property type="evidence" value="ECO:0007669"/>
    <property type="project" value="UniProtKB-KW"/>
</dbReference>
<dbReference type="PANTHER" id="PTHR32060:SF30">
    <property type="entry name" value="CARBOXY-TERMINAL PROCESSING PROTEASE CTPA"/>
    <property type="match status" value="1"/>
</dbReference>
<dbReference type="Gene3D" id="2.30.42.10">
    <property type="match status" value="1"/>
</dbReference>
<name>A0A0U9HNV2_9FIRM</name>
<dbReference type="Pfam" id="PF17820">
    <property type="entry name" value="PDZ_6"/>
    <property type="match status" value="1"/>
</dbReference>
<dbReference type="GO" id="GO:0030288">
    <property type="term" value="C:outer membrane-bounded periplasmic space"/>
    <property type="evidence" value="ECO:0007669"/>
    <property type="project" value="TreeGrafter"/>
</dbReference>
<dbReference type="STRING" id="224999.GCA_001485475_01810"/>
<dbReference type="NCBIfam" id="TIGR00225">
    <property type="entry name" value="prc"/>
    <property type="match status" value="1"/>
</dbReference>
<dbReference type="Pfam" id="PF22694">
    <property type="entry name" value="CtpB_N-like"/>
    <property type="match status" value="1"/>
</dbReference>
<accession>A0A0U9HNV2</accession>
<comment type="similarity">
    <text evidence="1 5">Belongs to the peptidase S41A family.</text>
</comment>
<evidence type="ECO:0000256" key="5">
    <source>
        <dbReference type="RuleBase" id="RU004404"/>
    </source>
</evidence>
<dbReference type="AlphaFoldDB" id="A0A0U9HNV2"/>
<dbReference type="InterPro" id="IPR036034">
    <property type="entry name" value="PDZ_sf"/>
</dbReference>
<dbReference type="SMART" id="SM00245">
    <property type="entry name" value="TSPc"/>
    <property type="match status" value="1"/>
</dbReference>
<sequence>MRKNNWKHISRIAILCLAISLFSFFIGTTVGGKQLREVNAKNDASTLLTQVKDEHDSQDLKAVSEVIQIVKDKYIKDVEMETLTSGAIKGVIDSLGDPYSVFMNKKEFQDFISSLEGSLSGVGIVLGIDDSTQDIIVVSPIKGSPAQKAGILPGDIIVKVNDTELSGKTLDEAAGMIRGEKGTKVTLYIKRNQNSDLIKLELVRDDIRISTVDYNIVDDAAKIGYIRISFFDSQTYNDFKIALDALQKQKIRGLVIDLRDNPGGSLDETVKIADEILGEGLIVYTEGKNGNRLGEYFSDESKTSVPITVMVNENSASASEILAGAIQDHKAGKLVGAKTFGKGSVQEVFSLEDGSGMKITIAKYYLPSGRCIDGKGIEPDFSVKNPEGSNSFDLSKEKDAQLLKAIEVTKSLFDVK</sequence>
<dbReference type="PANTHER" id="PTHR32060">
    <property type="entry name" value="TAIL-SPECIFIC PROTEASE"/>
    <property type="match status" value="1"/>
</dbReference>
<dbReference type="GO" id="GO:0004175">
    <property type="term" value="F:endopeptidase activity"/>
    <property type="evidence" value="ECO:0007669"/>
    <property type="project" value="TreeGrafter"/>
</dbReference>
<evidence type="ECO:0000256" key="2">
    <source>
        <dbReference type="ARBA" id="ARBA00022670"/>
    </source>
</evidence>
<dbReference type="SUPFAM" id="SSF50156">
    <property type="entry name" value="PDZ domain-like"/>
    <property type="match status" value="1"/>
</dbReference>
<keyword evidence="4 5" id="KW-0720">Serine protease</keyword>
<evidence type="ECO:0000256" key="3">
    <source>
        <dbReference type="ARBA" id="ARBA00022801"/>
    </source>
</evidence>
<dbReference type="EMBL" id="DF977003">
    <property type="protein sequence ID" value="GAQ25775.1"/>
    <property type="molecule type" value="Genomic_DNA"/>
</dbReference>
<dbReference type="Proteomes" id="UP000062160">
    <property type="component" value="Unassembled WGS sequence"/>
</dbReference>
<dbReference type="InterPro" id="IPR005151">
    <property type="entry name" value="Tail-specific_protease"/>
</dbReference>
<evidence type="ECO:0000256" key="4">
    <source>
        <dbReference type="ARBA" id="ARBA00022825"/>
    </source>
</evidence>
<dbReference type="FunFam" id="2.30.42.10:FF:000063">
    <property type="entry name" value="Peptidase, S41 family"/>
    <property type="match status" value="1"/>
</dbReference>
<dbReference type="RefSeq" id="WP_059033298.1">
    <property type="nucleotide sequence ID" value="NZ_BSDN01000013.1"/>
</dbReference>
<evidence type="ECO:0000313" key="7">
    <source>
        <dbReference type="EMBL" id="GAQ25775.1"/>
    </source>
</evidence>
<evidence type="ECO:0000313" key="8">
    <source>
        <dbReference type="Proteomes" id="UP000062160"/>
    </source>
</evidence>
<dbReference type="SMART" id="SM00228">
    <property type="entry name" value="PDZ"/>
    <property type="match status" value="1"/>
</dbReference>
<organism evidence="7">
    <name type="scientific">Tepidanaerobacter syntrophicus</name>
    <dbReference type="NCBI Taxonomy" id="224999"/>
    <lineage>
        <taxon>Bacteria</taxon>
        <taxon>Bacillati</taxon>
        <taxon>Bacillota</taxon>
        <taxon>Clostridia</taxon>
        <taxon>Thermosediminibacterales</taxon>
        <taxon>Tepidanaerobacteraceae</taxon>
        <taxon>Tepidanaerobacter</taxon>
    </lineage>
</organism>
<dbReference type="InterPro" id="IPR001478">
    <property type="entry name" value="PDZ"/>
</dbReference>
<dbReference type="InterPro" id="IPR004447">
    <property type="entry name" value="Peptidase_S41A"/>
</dbReference>
<dbReference type="InterPro" id="IPR029045">
    <property type="entry name" value="ClpP/crotonase-like_dom_sf"/>
</dbReference>
<proteinExistence type="inferred from homology"/>
<dbReference type="CDD" id="cd06782">
    <property type="entry name" value="cpPDZ_CPP-like"/>
    <property type="match status" value="1"/>
</dbReference>